<evidence type="ECO:0008006" key="3">
    <source>
        <dbReference type="Google" id="ProtNLM"/>
    </source>
</evidence>
<proteinExistence type="predicted"/>
<evidence type="ECO:0000313" key="1">
    <source>
        <dbReference type="EMBL" id="NIZ69647.1"/>
    </source>
</evidence>
<gene>
    <name evidence="1" type="ORF">HCT48_05400</name>
</gene>
<evidence type="ECO:0000313" key="2">
    <source>
        <dbReference type="Proteomes" id="UP000778951"/>
    </source>
</evidence>
<organism evidence="1 2">
    <name type="scientific">Entomospira culicis</name>
    <dbReference type="NCBI Taxonomy" id="2719989"/>
    <lineage>
        <taxon>Bacteria</taxon>
        <taxon>Pseudomonadati</taxon>
        <taxon>Spirochaetota</taxon>
        <taxon>Spirochaetia</taxon>
        <taxon>Spirochaetales</taxon>
        <taxon>Spirochaetaceae</taxon>
        <taxon>Entomospira</taxon>
    </lineage>
</organism>
<accession>A0A968GIF8</accession>
<dbReference type="Proteomes" id="UP000778951">
    <property type="component" value="Unassembled WGS sequence"/>
</dbReference>
<dbReference type="EMBL" id="JAATLM010000001">
    <property type="protein sequence ID" value="NIZ69647.1"/>
    <property type="molecule type" value="Genomic_DNA"/>
</dbReference>
<dbReference type="RefSeq" id="WP_167695732.1">
    <property type="nucleotide sequence ID" value="NZ_CP118181.1"/>
</dbReference>
<dbReference type="AlphaFoldDB" id="A0A968GIF8"/>
<name>A0A968GIF8_9SPIO</name>
<sequence length="93" mass="11044">MTWKHFTYSLLLLLLASVALLQVWSAWQFQINAYQLRSLERRQELTLEQNRRLQANITALSAPERLLILIEQNPQWQLRRLAGEDITIIDIKE</sequence>
<protein>
    <recommendedName>
        <fullName evidence="3">Cell division protein FtsL</fullName>
    </recommendedName>
</protein>
<comment type="caution">
    <text evidence="1">The sequence shown here is derived from an EMBL/GenBank/DDBJ whole genome shotgun (WGS) entry which is preliminary data.</text>
</comment>
<reference evidence="1" key="1">
    <citation type="submission" date="2020-03" db="EMBL/GenBank/DDBJ databases">
        <title>Spirochaetal bacteria isolated from arthropods constitute a novel genus Entomospira genus novum within the order Spirochaetales.</title>
        <authorList>
            <person name="Grana-Miraglia L."/>
            <person name="Sikutova S."/>
            <person name="Fingerle V."/>
            <person name="Sing A."/>
            <person name="Castillo-Ramirez S."/>
            <person name="Margos G."/>
            <person name="Rudolf I."/>
        </authorList>
    </citation>
    <scope>NUCLEOTIDE SEQUENCE</scope>
    <source>
        <strain evidence="1">BR149</strain>
    </source>
</reference>
<keyword evidence="2" id="KW-1185">Reference proteome</keyword>